<dbReference type="PANTHER" id="PTHR22916:SF51">
    <property type="entry name" value="GLYCOSYLTRANSFERASE EPSH-RELATED"/>
    <property type="match status" value="1"/>
</dbReference>
<dbReference type="SUPFAM" id="SSF53448">
    <property type="entry name" value="Nucleotide-diphospho-sugar transferases"/>
    <property type="match status" value="1"/>
</dbReference>
<dbReference type="InterPro" id="IPR029044">
    <property type="entry name" value="Nucleotide-diphossugar_trans"/>
</dbReference>
<feature type="domain" description="Glycosyltransferase 2-like" evidence="3">
    <location>
        <begin position="7"/>
        <end position="165"/>
    </location>
</feature>
<reference evidence="4 5" key="1">
    <citation type="submission" date="2014-06" db="EMBL/GenBank/DDBJ databases">
        <title>Draft genome sequence of the putrescine producing strain Lactococcus lactis subsp cremoris GE214.</title>
        <authorList>
            <person name="Ladero V."/>
            <person name="Linares D.M."/>
            <person name="del Rio B."/>
            <person name="Mayo B."/>
            <person name="Martin M.C."/>
            <person name="Fernandez M."/>
            <person name="Alvarez M.A."/>
        </authorList>
    </citation>
    <scope>NUCLEOTIDE SEQUENCE [LARGE SCALE GENOMIC DNA]</scope>
    <source>
        <strain evidence="4 5">GE214</strain>
    </source>
</reference>
<evidence type="ECO:0000259" key="3">
    <source>
        <dbReference type="Pfam" id="PF00535"/>
    </source>
</evidence>
<dbReference type="PATRIC" id="fig|1415168.3.peg.322"/>
<organism evidence="4 5">
    <name type="scientific">Lactococcus cremoris subsp. cremoris GE214</name>
    <dbReference type="NCBI Taxonomy" id="1415168"/>
    <lineage>
        <taxon>Bacteria</taxon>
        <taxon>Bacillati</taxon>
        <taxon>Bacillota</taxon>
        <taxon>Bacilli</taxon>
        <taxon>Lactobacillales</taxon>
        <taxon>Streptococcaceae</taxon>
        <taxon>Lactococcus</taxon>
        <taxon>Lactococcus cremoris subsp. cremoris</taxon>
    </lineage>
</organism>
<protein>
    <submittedName>
        <fullName evidence="4">Glycosyltransferase</fullName>
    </submittedName>
</protein>
<keyword evidence="1" id="KW-0328">Glycosyltransferase</keyword>
<evidence type="ECO:0000313" key="4">
    <source>
        <dbReference type="EMBL" id="KEY63534.1"/>
    </source>
</evidence>
<dbReference type="PANTHER" id="PTHR22916">
    <property type="entry name" value="GLYCOSYLTRANSFERASE"/>
    <property type="match status" value="1"/>
</dbReference>
<dbReference type="InterPro" id="IPR001173">
    <property type="entry name" value="Glyco_trans_2-like"/>
</dbReference>
<evidence type="ECO:0000256" key="2">
    <source>
        <dbReference type="ARBA" id="ARBA00022679"/>
    </source>
</evidence>
<dbReference type="EMBL" id="AZSI01000007">
    <property type="protein sequence ID" value="KEY63534.1"/>
    <property type="molecule type" value="Genomic_DNA"/>
</dbReference>
<dbReference type="CDD" id="cd00761">
    <property type="entry name" value="Glyco_tranf_GTA_type"/>
    <property type="match status" value="1"/>
</dbReference>
<keyword evidence="2 4" id="KW-0808">Transferase</keyword>
<dbReference type="Gene3D" id="3.90.550.10">
    <property type="entry name" value="Spore Coat Polysaccharide Biosynthesis Protein SpsA, Chain A"/>
    <property type="match status" value="1"/>
</dbReference>
<name>A0A084AE05_LACLC</name>
<evidence type="ECO:0000313" key="5">
    <source>
        <dbReference type="Proteomes" id="UP000028401"/>
    </source>
</evidence>
<accession>A0A084AE05</accession>
<dbReference type="RefSeq" id="WP_042747687.1">
    <property type="nucleotide sequence ID" value="NZ_AZSI01000007.1"/>
</dbReference>
<proteinExistence type="predicted"/>
<comment type="caution">
    <text evidence="4">The sequence shown here is derived from an EMBL/GenBank/DDBJ whole genome shotgun (WGS) entry which is preliminary data.</text>
</comment>
<dbReference type="AlphaFoldDB" id="A0A084AE05"/>
<dbReference type="GO" id="GO:0016757">
    <property type="term" value="F:glycosyltransferase activity"/>
    <property type="evidence" value="ECO:0007669"/>
    <property type="project" value="UniProtKB-KW"/>
</dbReference>
<evidence type="ECO:0000256" key="1">
    <source>
        <dbReference type="ARBA" id="ARBA00022676"/>
    </source>
</evidence>
<gene>
    <name evidence="4" type="ORF">U725_00309</name>
</gene>
<sequence>MKNIKVSVIVPIYNSEKYIRPCLESLIKQTLKPIEIILVNDGSTDRSIDHIFDLIEKYNFIRLIEIENSGAAEARNKGLALACGNYISFVDSDDFVHSTFLEKLYQEAENKKLDIICGSFEATYKNKVSKKMERNNELLRAGVQEGIVLFKKQIQLRNYIPMIWAYMYRREFLMKNGLWLSPKTIHEDEEFTPRVWNLAKRAKIIETFEYIYQREHEDSIIESRDESSVLDLENILISFMKYEENLSGKSKESFDYALLYVLDHYVYYGRMTKTLNKLLIKGIYSRLSRAKILTFKQKIKYFLIIKSTWLYFLVQNYQE</sequence>
<dbReference type="Proteomes" id="UP000028401">
    <property type="component" value="Unassembled WGS sequence"/>
</dbReference>
<dbReference type="Pfam" id="PF00535">
    <property type="entry name" value="Glycos_transf_2"/>
    <property type="match status" value="1"/>
</dbReference>